<reference evidence="1 2" key="1">
    <citation type="journal article" date="2016" name="Nat. Commun.">
        <title>Thousands of microbial genomes shed light on interconnected biogeochemical processes in an aquifer system.</title>
        <authorList>
            <person name="Anantharaman K."/>
            <person name="Brown C.T."/>
            <person name="Hug L.A."/>
            <person name="Sharon I."/>
            <person name="Castelle C.J."/>
            <person name="Probst A.J."/>
            <person name="Thomas B.C."/>
            <person name="Singh A."/>
            <person name="Wilkins M.J."/>
            <person name="Karaoz U."/>
            <person name="Brodie E.L."/>
            <person name="Williams K.H."/>
            <person name="Hubbard S.S."/>
            <person name="Banfield J.F."/>
        </authorList>
    </citation>
    <scope>NUCLEOTIDE SEQUENCE [LARGE SCALE GENOMIC DNA]</scope>
</reference>
<gene>
    <name evidence="1" type="ORF">A2469_00570</name>
</gene>
<proteinExistence type="predicted"/>
<dbReference type="Proteomes" id="UP000178895">
    <property type="component" value="Unassembled WGS sequence"/>
</dbReference>
<evidence type="ECO:0000313" key="1">
    <source>
        <dbReference type="EMBL" id="OGH89701.1"/>
    </source>
</evidence>
<protein>
    <submittedName>
        <fullName evidence="1">Uncharacterized protein</fullName>
    </submittedName>
</protein>
<name>A0A1F6P0P3_9BACT</name>
<sequence>MKNKIITKFKDFWRVNPAPSCNVENDAGRIVFISNYFRNKLSGILGRCWIKRNQKLMFSFFVLFVVGGLLNATAVHAIPEVITDFFSDIGGDILGGLIQLISGMLMFLAGLCIKATLFFWEYFMELAGYNDFMNAPPVKIGWIMIRDLANMFFIVALMVIAIGTVLGVEQYEWKKSLVKLIFAAIFINFSKLILQLVLDFTGIIMQTFLIAFKGQSGNLIKIFSLNQITELLNSGGGTGSFNYKLFIASVVALTMAMLVMLTTGAYLVVMIGRMIVLWMLMIISPLAFILSAFPFGKQYASEFWKNFFNYAMVGPIMVFFSWLAFASLQTGRISTEINLEVDKLKNAGTAIGGEIGEESAISINQASTWENLASYFIALGFFVVGITMVGRMGVVGGGMVSKAMDFTKKVATIASGYAAGRWLVDRGIKKTRESGERIALATGKLAKGGLRLGVEKTGIPQKIYEKRMDKDSRLGRLLNAPQRGRAALERLGQLEEDRKRAIKATAGASRLAPDEKMMAMQQVIAEDFEKAKENRIVKYKHEARAERSKKDLPEFADEKARLMSTELGIDVKTHFVNDKGENLWSNVEKAVESGDVNAYEGAMKKIEDQVRIYDEVKEQAKAGNWEGEGGVSKLMDGAYGLKGYTNMEKLRTDLSGLEKNPDGSYTDIAQVQAQALFDNFNFESNPLFSAFNEARDSIKRGDEASALKAVNRAIVLDPENVILKKAAIDLEKGNLLKANASLDKYSEQNQEVLFLEKTQKAIDNNNSAETERSFGAYLEDQEGYASYRRLNEAVGKKDTDAVVNASEGMRSAVGIKQEYSQALKRDIDRKSAKSSAPVISRILEEMAAEEMAGTEKAAMDTLKGMFSHSYLKEEQKQLKTRKKAVDEKMISEKLADIQTEGDKNLAHSEYAKGWLENLYSKYAEDVEEALKDPETIAKIVKKYKLADVYGVSEKEVVGALSIETEKADTKEAKKRTLVAAIEGIDKEDLDSLENESEKGKTADRSILIKNIEKAKSHPPKVDEDSVLRAYAEGTIMGPQRAQAYEDMGVFDGLDKIQGEYDEYKAGNRNRKYSKELEGIKGHVADIIRVQEGKPSDRLRRWEEADVRERLSDYNDYEYEKLTNLIMKDAAQMQNYRKKGKLTPEEKKAMQSTSQNLSTMMAVMMKNFTGSMPGLIESTNKSFQGKDFDTGDNIGRAVTAIVTGADWSDVENDDGFQKVEQQMRSNFKEKENRLMRVMAEGYQGAANNGSTHYYRQISEGKDRYGNDVFGNTVLMKDGIGDGKNLGTGKKGVMGQTYRSGEERDMLYPSRNFNSAKDTRAFIQMKNGKGVAYRNKYDELSMRGIADKTADQIRNLAQNYLWSGFGGGYGTAPWDGQEFDAKTEPKIALALTFKRMMGNHNTAKDRVAKGRELEKFKALLNKLGVDRVGKDGDVILDKATIEDVKDFLNEKLITGMEGQASSHTGDEVERLEVR</sequence>
<accession>A0A1F6P0P3</accession>
<evidence type="ECO:0000313" key="2">
    <source>
        <dbReference type="Proteomes" id="UP000178895"/>
    </source>
</evidence>
<comment type="caution">
    <text evidence="1">The sequence shown here is derived from an EMBL/GenBank/DDBJ whole genome shotgun (WGS) entry which is preliminary data.</text>
</comment>
<organism evidence="1 2">
    <name type="scientific">Candidatus Magasanikbacteria bacterium RIFOXYC2_FULL_40_16</name>
    <dbReference type="NCBI Taxonomy" id="1798703"/>
    <lineage>
        <taxon>Bacteria</taxon>
        <taxon>Candidatus Magasanikiibacteriota</taxon>
    </lineage>
</organism>
<dbReference type="EMBL" id="MFQY01000034">
    <property type="protein sequence ID" value="OGH89701.1"/>
    <property type="molecule type" value="Genomic_DNA"/>
</dbReference>